<gene>
    <name evidence="1" type="primary">wcuQ</name>
    <name evidence="1" type="synonym">KL140_00009</name>
</gene>
<dbReference type="EMBL" id="LT603716">
    <property type="protein sequence ID" value="SCA95989.1"/>
    <property type="molecule type" value="Genomic_DNA"/>
</dbReference>
<dbReference type="GO" id="GO:0016740">
    <property type="term" value="F:transferase activity"/>
    <property type="evidence" value="ECO:0007669"/>
    <property type="project" value="UniProtKB-KW"/>
</dbReference>
<dbReference type="SUPFAM" id="SSF53756">
    <property type="entry name" value="UDP-Glycosyltransferase/glycogen phosphorylase"/>
    <property type="match status" value="1"/>
</dbReference>
<accession>A0A1C3SZG8</accession>
<reference evidence="1" key="1">
    <citation type="submission" date="2016-07" db="EMBL/GenBank/DDBJ databases">
        <authorList>
            <person name="Informatics P."/>
        </authorList>
    </citation>
    <scope>NUCLEOTIDE SEQUENCE</scope>
    <source>
        <strain evidence="1">INF156</strain>
    </source>
</reference>
<protein>
    <submittedName>
        <fullName evidence="1">Putative glycosyltransferase</fullName>
    </submittedName>
</protein>
<proteinExistence type="predicted"/>
<sequence length="393" mass="46034">MMIKNIVLLSTADWDNPFWTNKQHVSVELARMGIKVFYIDSLGLRAPSASKSDFKRIYKRLCKAINLPSNKMDNIWVWSPIILPWHKYALIRMFNKVYLRLYLKFHLKRLDISPDETIFWTYNPITNRLINFEDFKKVIYHCVDEIKEQPGMPTDVIEKAEKELLTKADIVFVTSEKLYETRKSLSSNIHYHSNVSDYNHFNQALSVQYNIPSDIKEISGVKLGFIGAISSYKLDFNLIKYIAKNRPDYNILLIGEIGEGEPGTNVDDLYDYKNIHFLGPKKYNELPNYLAFMDAALLPNNINDYTDNMFPMKFFEYLSSGRNIVSVDLKSLKEFRDFCYLSKSYDEFVSNIDRVISGDIVPLDERLSLAKKYTYESRTKKMIKIIEDELRLN</sequence>
<name>A0A1C3SZG8_KLEPN</name>
<evidence type="ECO:0000313" key="1">
    <source>
        <dbReference type="EMBL" id="SCA95989.1"/>
    </source>
</evidence>
<organism evidence="1">
    <name type="scientific">Klebsiella pneumoniae</name>
    <dbReference type="NCBI Taxonomy" id="573"/>
    <lineage>
        <taxon>Bacteria</taxon>
        <taxon>Pseudomonadati</taxon>
        <taxon>Pseudomonadota</taxon>
        <taxon>Gammaproteobacteria</taxon>
        <taxon>Enterobacterales</taxon>
        <taxon>Enterobacteriaceae</taxon>
        <taxon>Klebsiella/Raoultella group</taxon>
        <taxon>Klebsiella</taxon>
        <taxon>Klebsiella pneumoniae complex</taxon>
    </lineage>
</organism>
<dbReference type="Gene3D" id="3.40.50.2000">
    <property type="entry name" value="Glycogen Phosphorylase B"/>
    <property type="match status" value="1"/>
</dbReference>
<keyword evidence="1" id="KW-0808">Transferase</keyword>
<reference evidence="1" key="2">
    <citation type="submission" date="2016-08" db="EMBL/GenBank/DDBJ databases">
        <title>Klebsiella loci capsule.</title>
        <authorList>
            <person name="Holt K.E."/>
            <person name="Thomson N.R."/>
        </authorList>
    </citation>
    <scope>NUCLEOTIDE SEQUENCE</scope>
    <source>
        <strain evidence="1">INF156</strain>
    </source>
</reference>
<dbReference type="Gene3D" id="3.40.50.11010">
    <property type="match status" value="1"/>
</dbReference>
<dbReference type="AlphaFoldDB" id="A0A1C3SZG8"/>
<dbReference type="RefSeq" id="WP_064173387.1">
    <property type="nucleotide sequence ID" value="NZ_BIIC01000005.1"/>
</dbReference>